<protein>
    <submittedName>
        <fullName evidence="7">Methyl-accepting chemotaxis protein</fullName>
    </submittedName>
</protein>
<dbReference type="InterPro" id="IPR024478">
    <property type="entry name" value="HlyB_4HB_MCP"/>
</dbReference>
<evidence type="ECO:0000256" key="3">
    <source>
        <dbReference type="ARBA" id="ARBA00029447"/>
    </source>
</evidence>
<evidence type="ECO:0000259" key="6">
    <source>
        <dbReference type="PROSITE" id="PS50885"/>
    </source>
</evidence>
<dbReference type="GO" id="GO:0005886">
    <property type="term" value="C:plasma membrane"/>
    <property type="evidence" value="ECO:0007669"/>
    <property type="project" value="TreeGrafter"/>
</dbReference>
<keyword evidence="2" id="KW-0488">Methylation</keyword>
<name>A0A4R2M274_RUBGE</name>
<dbReference type="Gene3D" id="1.10.287.950">
    <property type="entry name" value="Methyl-accepting chemotaxis protein"/>
    <property type="match status" value="1"/>
</dbReference>
<sequence length="515" mass="54662">MFKNMKVGVRLALGFATVLGLMVVISTISLTRLSAIKADLAAVTGEAPERLAGNLRDLARFQGMAIRDVVLQDDMAFKKKEIDLMRKSREDYERTAKALAELLTEEPQIKAAFDKAQVAMAATRAPAEKAVERSMSDDLAGAAEVVRAELRPAQLALIAALGEVVDAIKESSRQRNLAADEAYRHAVALIVGLAATALIFGSVVAWRIQRGITRPLEQAVEVAQAVAEGDLTRRIQVDANDEVGRVLNALETVNANLSRTMDQVRHAAETLQTASEEIATGTADLSQRTEQQASNLQQTAASMDQLNSTVRNNTDTARAAAQMAGSASAAATRGGQVVTEVVSTMHEITESSRKIADIIGVIDGIAFQTNILALNAAVEAARAGEQGRGFAVVAGEVRSLAQRSAGAAREIKALIGNSVEKVETGSRLVADAGSTMTEIVTQVQRVSQLIQEISQATVEQTSGIGQVNDAVTQLDQVTQQNAALVEQTTAATESLKQQAQTLVDAVRVFRVATTA</sequence>
<dbReference type="SMART" id="SM00283">
    <property type="entry name" value="MA"/>
    <property type="match status" value="1"/>
</dbReference>
<dbReference type="GeneID" id="99683352"/>
<dbReference type="CDD" id="cd11386">
    <property type="entry name" value="MCP_signal"/>
    <property type="match status" value="1"/>
</dbReference>
<comment type="caution">
    <text evidence="7">The sequence shown here is derived from an EMBL/GenBank/DDBJ whole genome shotgun (WGS) entry which is preliminary data.</text>
</comment>
<comment type="similarity">
    <text evidence="3">Belongs to the methyl-accepting chemotaxis (MCP) protein family.</text>
</comment>
<dbReference type="AlphaFoldDB" id="A0A4R2M274"/>
<evidence type="ECO:0000313" key="7">
    <source>
        <dbReference type="EMBL" id="TCP00612.1"/>
    </source>
</evidence>
<dbReference type="SUPFAM" id="SSF58104">
    <property type="entry name" value="Methyl-accepting chemotaxis protein (MCP) signaling domain"/>
    <property type="match status" value="1"/>
</dbReference>
<evidence type="ECO:0000256" key="4">
    <source>
        <dbReference type="PROSITE-ProRule" id="PRU00284"/>
    </source>
</evidence>
<gene>
    <name evidence="7" type="ORF">EV684_11250</name>
</gene>
<keyword evidence="4" id="KW-0807">Transducer</keyword>
<dbReference type="CDD" id="cd06225">
    <property type="entry name" value="HAMP"/>
    <property type="match status" value="1"/>
</dbReference>
<dbReference type="GO" id="GO:0004888">
    <property type="term" value="F:transmembrane signaling receptor activity"/>
    <property type="evidence" value="ECO:0007669"/>
    <property type="project" value="TreeGrafter"/>
</dbReference>
<dbReference type="InterPro" id="IPR051310">
    <property type="entry name" value="MCP_chemotaxis"/>
</dbReference>
<organism evidence="7 8">
    <name type="scientific">Rubrivivax gelatinosus</name>
    <name type="common">Rhodocyclus gelatinosus</name>
    <name type="synonym">Rhodopseudomonas gelatinosa</name>
    <dbReference type="NCBI Taxonomy" id="28068"/>
    <lineage>
        <taxon>Bacteria</taxon>
        <taxon>Pseudomonadati</taxon>
        <taxon>Pseudomonadota</taxon>
        <taxon>Betaproteobacteria</taxon>
        <taxon>Burkholderiales</taxon>
        <taxon>Sphaerotilaceae</taxon>
        <taxon>Rubrivivax</taxon>
    </lineage>
</organism>
<dbReference type="Pfam" id="PF12729">
    <property type="entry name" value="4HB_MCP_1"/>
    <property type="match status" value="1"/>
</dbReference>
<dbReference type="GO" id="GO:0007165">
    <property type="term" value="P:signal transduction"/>
    <property type="evidence" value="ECO:0007669"/>
    <property type="project" value="UniProtKB-KW"/>
</dbReference>
<dbReference type="RefSeq" id="WP_132648662.1">
    <property type="nucleotide sequence ID" value="NZ_CP181386.1"/>
</dbReference>
<evidence type="ECO:0000259" key="5">
    <source>
        <dbReference type="PROSITE" id="PS50111"/>
    </source>
</evidence>
<dbReference type="InterPro" id="IPR004089">
    <property type="entry name" value="MCPsignal_dom"/>
</dbReference>
<dbReference type="CDD" id="cd19411">
    <property type="entry name" value="MCP2201-like_sensor"/>
    <property type="match status" value="1"/>
</dbReference>
<evidence type="ECO:0000256" key="1">
    <source>
        <dbReference type="ARBA" id="ARBA00004370"/>
    </source>
</evidence>
<evidence type="ECO:0000256" key="2">
    <source>
        <dbReference type="ARBA" id="ARBA00022481"/>
    </source>
</evidence>
<dbReference type="Pfam" id="PF00672">
    <property type="entry name" value="HAMP"/>
    <property type="match status" value="1"/>
</dbReference>
<dbReference type="InterPro" id="IPR003660">
    <property type="entry name" value="HAMP_dom"/>
</dbReference>
<evidence type="ECO:0000313" key="8">
    <source>
        <dbReference type="Proteomes" id="UP000295106"/>
    </source>
</evidence>
<dbReference type="InterPro" id="IPR047347">
    <property type="entry name" value="YvaQ-like_sensor"/>
</dbReference>
<dbReference type="PANTHER" id="PTHR43531:SF14">
    <property type="entry name" value="METHYL-ACCEPTING CHEMOTAXIS PROTEIN I-RELATED"/>
    <property type="match status" value="1"/>
</dbReference>
<feature type="domain" description="Methyl-accepting transducer" evidence="5">
    <location>
        <begin position="267"/>
        <end position="496"/>
    </location>
</feature>
<reference evidence="7 8" key="1">
    <citation type="submission" date="2019-03" db="EMBL/GenBank/DDBJ databases">
        <title>Genomic Encyclopedia of Type Strains, Phase IV (KMG-IV): sequencing the most valuable type-strain genomes for metagenomic binning, comparative biology and taxonomic classification.</title>
        <authorList>
            <person name="Goeker M."/>
        </authorList>
    </citation>
    <scope>NUCLEOTIDE SEQUENCE [LARGE SCALE GENOMIC DNA]</scope>
    <source>
        <strain evidence="7 8">DSM 1709</strain>
    </source>
</reference>
<dbReference type="PANTHER" id="PTHR43531">
    <property type="entry name" value="PROTEIN ICFG"/>
    <property type="match status" value="1"/>
</dbReference>
<proteinExistence type="inferred from homology"/>
<dbReference type="GO" id="GO:0006935">
    <property type="term" value="P:chemotaxis"/>
    <property type="evidence" value="ECO:0007669"/>
    <property type="project" value="TreeGrafter"/>
</dbReference>
<dbReference type="Pfam" id="PF00015">
    <property type="entry name" value="MCPsignal"/>
    <property type="match status" value="1"/>
</dbReference>
<dbReference type="PROSITE" id="PS50111">
    <property type="entry name" value="CHEMOTAXIS_TRANSDUC_2"/>
    <property type="match status" value="1"/>
</dbReference>
<dbReference type="OrthoDB" id="5441488at2"/>
<dbReference type="FunFam" id="1.10.287.950:FF:000001">
    <property type="entry name" value="Methyl-accepting chemotaxis sensory transducer"/>
    <property type="match status" value="1"/>
</dbReference>
<accession>A0A4R2M274</accession>
<dbReference type="SMART" id="SM00304">
    <property type="entry name" value="HAMP"/>
    <property type="match status" value="1"/>
</dbReference>
<comment type="subcellular location">
    <subcellularLocation>
        <location evidence="1">Membrane</location>
    </subcellularLocation>
</comment>
<dbReference type="PROSITE" id="PS50885">
    <property type="entry name" value="HAMP"/>
    <property type="match status" value="1"/>
</dbReference>
<dbReference type="EMBL" id="SLXD01000012">
    <property type="protein sequence ID" value="TCP00612.1"/>
    <property type="molecule type" value="Genomic_DNA"/>
</dbReference>
<feature type="domain" description="HAMP" evidence="6">
    <location>
        <begin position="210"/>
        <end position="262"/>
    </location>
</feature>
<dbReference type="Proteomes" id="UP000295106">
    <property type="component" value="Unassembled WGS sequence"/>
</dbReference>